<dbReference type="InterPro" id="IPR057860">
    <property type="entry name" value="HEAT_RRP12_N"/>
</dbReference>
<evidence type="ECO:0000256" key="1">
    <source>
        <dbReference type="ARBA" id="ARBA00004123"/>
    </source>
</evidence>
<feature type="domain" description="RRP12 N-terminal HEAT" evidence="5">
    <location>
        <begin position="42"/>
        <end position="265"/>
    </location>
</feature>
<dbReference type="PANTHER" id="PTHR48287">
    <property type="entry name" value="ARM REPEAT SUPERFAMILY PROTEIN"/>
    <property type="match status" value="1"/>
</dbReference>
<accession>A0A0R3SDY8</accession>
<sequence>MSVSGETFASWATHVTRCSNPTFNRVVDRLWSNPSLQKSVLAVLSGITKTIQDQNGKESGSEYYAVLVSDSSISLVVSKAVPARLLRSKCAEATKTITNVLSAALKEDIIDTILCKSLLVSLGRILAAQPTDEWSSESLRHTYRIFFQFIEHENATLRRTAQKMIAHLLIFTVSAEDDFHPLCHRTILHVCKNIRQQYSELSGLIRTTDTGCGRLLYNLSLLKSIICLIPEKDVKTTCECILELTRFNNPLVVKSTFECIQMLFLGRVRKSCLSFETAGKLMTVLLSCKPRDSVAADSEAQERDSEALIAWLECMSAGVGYLTNVAAENQLIESTELAPRAAVEHLGHLITSALNIMISSHLPSLRDFVKRILVTSILNQLNDQMHVCDLLTRRPRLLPDLCITLQNALDLARQETWTNLLNVSSHLFHIWAMNSIPRDTTVDVHLPSEVISLLQHVGNLRDALVDGAKSVVNPIGVNINALIDEADRLVLSSMESWGMELVIREALPLEPLVVELESGSVELRRSWMLPLIIRAHPVKSCSLAFFYSAIIPLADRSVAVAKAAAAQTFQRRVGSGSKFVPLSAILNAAVQLARQLWTILTPFTRKPPSQWSDLKDSGIGGRMFAALITSKAIRPVILSALRRLVSFAESEEAINIMRGGSKQLMPVIFSMFEELGTNKDQSLKQQLQTTLNVFLPLLTPKMLTGPCQTAYTKLVTTRNPIYMEILMTIVPNLTSDDIKTMLGKLEEYFTPKESASRALRKSAYRLLEAILASPNQHAKNFATSNLKSLIQFMARIAPPITIPSTTVVEAPVESDTDPLTSTMAALELSAKERKAYVVTMPWKVRLRVLCQLLKLLVEQQNQDEEENGMGESRGQISPSMKEFIGTFLPEIPQCLGSLNSVVRLIAGRLLVEMVLASAGGVPTESRALSVGRSRVPHPAAFEVTEMDKNDGESGDEESFVEEVKDLRGDSDDDDDNMTDSGVSRVPTEIVSVCTAISITGMDPVVTEKTCAGLQRILAFLWPVVLNVTPQSIFTASKSELLRIEVTTKCVCRLLSDLHLRRCLMTTLQNDNVGDSPAADIISTAKEASQCLVKLPTKQIARLGLQIARLLIAFVGYSVFVVDIVGIIQCVHSAHKHSLRFIVKKMIEKLLKKGSVQALLTLMDPSYHKMIRNSAKILRRAEKAKRGEGKTPSGNQDDEDVDDELESMAGSRRATSVSGESHISTVSALSLSKCIHTTNLNEILAPSSDEEEELRQAEERKKSLEAKTKRTESERHRRRQGLAAELERAASVKRRQRSENASMTYLVEAAEDEIIDLAEPDALARHLTVAASASLARDALRRQDAFAPITKRARLTPLSAATLFPKTPDGKIVITDTPNDNWMLHADDEGEDDKVYSKYKAASVARAAAQASERPRSIPRIPGSEYRSARAGGDMSRRGRPAPFAYAPLGAGLLDPKVCKSKAGAATTAERMALLRSMGARKQKKRTQRKACGRSVVSGGKKTTPFLKRHQKVKNGRRK</sequence>
<proteinExistence type="predicted"/>
<dbReference type="GO" id="GO:0005634">
    <property type="term" value="C:nucleus"/>
    <property type="evidence" value="ECO:0007669"/>
    <property type="project" value="UniProtKB-SubCell"/>
</dbReference>
<dbReference type="Pfam" id="PF25772">
    <property type="entry name" value="HEAT_RRP12_N"/>
    <property type="match status" value="1"/>
</dbReference>
<keyword evidence="2" id="KW-0539">Nucleus</keyword>
<name>A0A0R3SDY8_HYMDI</name>
<evidence type="ECO:0000256" key="2">
    <source>
        <dbReference type="ARBA" id="ARBA00023242"/>
    </source>
</evidence>
<comment type="subcellular location">
    <subcellularLocation>
        <location evidence="1">Nucleus</location>
    </subcellularLocation>
</comment>
<feature type="region of interest" description="Disordered" evidence="3">
    <location>
        <begin position="1477"/>
        <end position="1518"/>
    </location>
</feature>
<dbReference type="STRING" id="6216.A0A0R3SDY8"/>
<gene>
    <name evidence="6" type="ORF">HDID_LOCUS2937</name>
</gene>
<feature type="compositionally biased region" description="Basic residues" evidence="3">
    <location>
        <begin position="1506"/>
        <end position="1518"/>
    </location>
</feature>
<feature type="region of interest" description="Disordered" evidence="3">
    <location>
        <begin position="1245"/>
        <end position="1282"/>
    </location>
</feature>
<dbReference type="SUPFAM" id="SSF48371">
    <property type="entry name" value="ARM repeat"/>
    <property type="match status" value="1"/>
</dbReference>
<organism evidence="8">
    <name type="scientific">Hymenolepis diminuta</name>
    <name type="common">Rat tapeworm</name>
    <dbReference type="NCBI Taxonomy" id="6216"/>
    <lineage>
        <taxon>Eukaryota</taxon>
        <taxon>Metazoa</taxon>
        <taxon>Spiralia</taxon>
        <taxon>Lophotrochozoa</taxon>
        <taxon>Platyhelminthes</taxon>
        <taxon>Cestoda</taxon>
        <taxon>Eucestoda</taxon>
        <taxon>Cyclophyllidea</taxon>
        <taxon>Hymenolepididae</taxon>
        <taxon>Hymenolepis</taxon>
    </lineage>
</organism>
<protein>
    <submittedName>
        <fullName evidence="8">NUC173 domain-containing protein</fullName>
    </submittedName>
</protein>
<feature type="compositionally biased region" description="Polar residues" evidence="3">
    <location>
        <begin position="1212"/>
        <end position="1221"/>
    </location>
</feature>
<evidence type="ECO:0000256" key="3">
    <source>
        <dbReference type="SAM" id="MobiDB-lite"/>
    </source>
</evidence>
<evidence type="ECO:0000313" key="6">
    <source>
        <dbReference type="EMBL" id="VDL24249.1"/>
    </source>
</evidence>
<dbReference type="WBParaSite" id="HDID_0000293901-mRNA-1">
    <property type="protein sequence ID" value="HDID_0000293901-mRNA-1"/>
    <property type="gene ID" value="HDID_0000293901"/>
</dbReference>
<dbReference type="Proteomes" id="UP000274504">
    <property type="component" value="Unassembled WGS sequence"/>
</dbReference>
<dbReference type="OrthoDB" id="2192888at2759"/>
<dbReference type="EMBL" id="UYSG01000798">
    <property type="protein sequence ID" value="VDL24249.1"/>
    <property type="molecule type" value="Genomic_DNA"/>
</dbReference>
<feature type="compositionally biased region" description="Basic and acidic residues" evidence="3">
    <location>
        <begin position="1253"/>
        <end position="1274"/>
    </location>
</feature>
<evidence type="ECO:0000313" key="8">
    <source>
        <dbReference type="WBParaSite" id="HDID_0000293901-mRNA-1"/>
    </source>
</evidence>
<feature type="compositionally biased region" description="Acidic residues" evidence="3">
    <location>
        <begin position="1195"/>
        <end position="1205"/>
    </location>
</feature>
<feature type="domain" description="RRP12 HEAT" evidence="4">
    <location>
        <begin position="369"/>
        <end position="672"/>
    </location>
</feature>
<evidence type="ECO:0000313" key="7">
    <source>
        <dbReference type="Proteomes" id="UP000274504"/>
    </source>
</evidence>
<reference evidence="8" key="1">
    <citation type="submission" date="2017-02" db="UniProtKB">
        <authorList>
            <consortium name="WormBaseParasite"/>
        </authorList>
    </citation>
    <scope>IDENTIFICATION</scope>
</reference>
<dbReference type="PANTHER" id="PTHR48287:SF1">
    <property type="entry name" value="ARM REPEAT SUPERFAMILY PROTEIN"/>
    <property type="match status" value="1"/>
</dbReference>
<dbReference type="InterPro" id="IPR016024">
    <property type="entry name" value="ARM-type_fold"/>
</dbReference>
<feature type="compositionally biased region" description="Basic residues" evidence="3">
    <location>
        <begin position="1478"/>
        <end position="1491"/>
    </location>
</feature>
<evidence type="ECO:0000259" key="4">
    <source>
        <dbReference type="Pfam" id="PF08161"/>
    </source>
</evidence>
<dbReference type="Pfam" id="PF08161">
    <property type="entry name" value="RRP12_HEAT"/>
    <property type="match status" value="1"/>
</dbReference>
<feature type="region of interest" description="Disordered" evidence="3">
    <location>
        <begin position="1406"/>
        <end position="1438"/>
    </location>
</feature>
<dbReference type="InterPro" id="IPR012978">
    <property type="entry name" value="HEAT_RRP12"/>
</dbReference>
<reference evidence="6 7" key="2">
    <citation type="submission" date="2018-11" db="EMBL/GenBank/DDBJ databases">
        <authorList>
            <consortium name="Pathogen Informatics"/>
        </authorList>
    </citation>
    <scope>NUCLEOTIDE SEQUENCE [LARGE SCALE GENOMIC DNA]</scope>
</reference>
<feature type="region of interest" description="Disordered" evidence="3">
    <location>
        <begin position="1181"/>
        <end position="1221"/>
    </location>
</feature>
<evidence type="ECO:0000259" key="5">
    <source>
        <dbReference type="Pfam" id="PF25772"/>
    </source>
</evidence>
<dbReference type="InterPro" id="IPR052087">
    <property type="entry name" value="RRP12"/>
</dbReference>